<evidence type="ECO:0000256" key="7">
    <source>
        <dbReference type="ARBA" id="ARBA00022723"/>
    </source>
</evidence>
<dbReference type="Gene3D" id="3.30.420.10">
    <property type="entry name" value="Ribonuclease H-like superfamily/Ribonuclease H"/>
    <property type="match status" value="2"/>
</dbReference>
<evidence type="ECO:0000256" key="6">
    <source>
        <dbReference type="ARBA" id="ARBA00022722"/>
    </source>
</evidence>
<comment type="catalytic activity">
    <reaction evidence="1">
        <text>Endonucleolytic cleavage to 5'-phosphomonoester.</text>
        <dbReference type="EC" id="3.1.26.4"/>
    </reaction>
</comment>
<dbReference type="PANTHER" id="PTHR10642:SF26">
    <property type="entry name" value="RIBONUCLEASE H1"/>
    <property type="match status" value="1"/>
</dbReference>
<dbReference type="GO" id="GO:0004523">
    <property type="term" value="F:RNA-DNA hybrid ribonuclease activity"/>
    <property type="evidence" value="ECO:0007669"/>
    <property type="project" value="UniProtKB-EC"/>
</dbReference>
<keyword evidence="10" id="KW-0460">Magnesium</keyword>
<evidence type="ECO:0000256" key="1">
    <source>
        <dbReference type="ARBA" id="ARBA00000077"/>
    </source>
</evidence>
<evidence type="ECO:0000256" key="2">
    <source>
        <dbReference type="ARBA" id="ARBA00001946"/>
    </source>
</evidence>
<dbReference type="InterPro" id="IPR022892">
    <property type="entry name" value="RNaseHI"/>
</dbReference>
<dbReference type="PROSITE" id="PS50879">
    <property type="entry name" value="RNASE_H_1"/>
    <property type="match status" value="1"/>
</dbReference>
<proteinExistence type="inferred from homology"/>
<dbReference type="EMBL" id="JACHLI010000049">
    <property type="protein sequence ID" value="MBB4867839.1"/>
    <property type="molecule type" value="Genomic_DNA"/>
</dbReference>
<dbReference type="GO" id="GO:0046872">
    <property type="term" value="F:metal ion binding"/>
    <property type="evidence" value="ECO:0007669"/>
    <property type="project" value="UniProtKB-KW"/>
</dbReference>
<dbReference type="InterPro" id="IPR002156">
    <property type="entry name" value="RNaseH_domain"/>
</dbReference>
<evidence type="ECO:0000256" key="8">
    <source>
        <dbReference type="ARBA" id="ARBA00022759"/>
    </source>
</evidence>
<dbReference type="Pfam" id="PF00075">
    <property type="entry name" value="RNase_H"/>
    <property type="match status" value="2"/>
</dbReference>
<evidence type="ECO:0000256" key="10">
    <source>
        <dbReference type="ARBA" id="ARBA00022842"/>
    </source>
</evidence>
<comment type="subunit">
    <text evidence="4">Monomer.</text>
</comment>
<dbReference type="Proteomes" id="UP000566995">
    <property type="component" value="Unassembled WGS sequence"/>
</dbReference>
<dbReference type="RefSeq" id="WP_184597779.1">
    <property type="nucleotide sequence ID" value="NZ_JACHLI010000049.1"/>
</dbReference>
<comment type="caution">
    <text evidence="12">The sequence shown here is derived from an EMBL/GenBank/DDBJ whole genome shotgun (WGS) entry which is preliminary data.</text>
</comment>
<dbReference type="SUPFAM" id="SSF53098">
    <property type="entry name" value="Ribonuclease H-like"/>
    <property type="match status" value="2"/>
</dbReference>
<keyword evidence="8" id="KW-0255">Endonuclease</keyword>
<keyword evidence="7" id="KW-0479">Metal-binding</keyword>
<dbReference type="GO" id="GO:0043137">
    <property type="term" value="P:DNA replication, removal of RNA primer"/>
    <property type="evidence" value="ECO:0007669"/>
    <property type="project" value="TreeGrafter"/>
</dbReference>
<evidence type="ECO:0000256" key="9">
    <source>
        <dbReference type="ARBA" id="ARBA00022801"/>
    </source>
</evidence>
<gene>
    <name evidence="12" type="ORF">HNP46_006758</name>
</gene>
<organism evidence="12 13">
    <name type="scientific">Pseudomonas nitroreducens</name>
    <dbReference type="NCBI Taxonomy" id="46680"/>
    <lineage>
        <taxon>Bacteria</taxon>
        <taxon>Pseudomonadati</taxon>
        <taxon>Pseudomonadota</taxon>
        <taxon>Gammaproteobacteria</taxon>
        <taxon>Pseudomonadales</taxon>
        <taxon>Pseudomonadaceae</taxon>
        <taxon>Pseudomonas</taxon>
    </lineage>
</organism>
<comment type="similarity">
    <text evidence="3">Belongs to the RNase H family.</text>
</comment>
<evidence type="ECO:0000313" key="12">
    <source>
        <dbReference type="EMBL" id="MBB4867839.1"/>
    </source>
</evidence>
<evidence type="ECO:0000256" key="5">
    <source>
        <dbReference type="ARBA" id="ARBA00012180"/>
    </source>
</evidence>
<keyword evidence="9" id="KW-0378">Hydrolase</keyword>
<dbReference type="InterPro" id="IPR050092">
    <property type="entry name" value="RNase_H"/>
</dbReference>
<evidence type="ECO:0000256" key="4">
    <source>
        <dbReference type="ARBA" id="ARBA00011245"/>
    </source>
</evidence>
<dbReference type="InterPro" id="IPR012337">
    <property type="entry name" value="RNaseH-like_sf"/>
</dbReference>
<evidence type="ECO:0000313" key="13">
    <source>
        <dbReference type="Proteomes" id="UP000566995"/>
    </source>
</evidence>
<keyword evidence="6" id="KW-0540">Nuclease</keyword>
<evidence type="ECO:0000256" key="3">
    <source>
        <dbReference type="ARBA" id="ARBA00005300"/>
    </source>
</evidence>
<dbReference type="AlphaFoldDB" id="A0A7W7KRX6"/>
<sequence length="296" mass="33068">MGTVGIYVASTVSEKSGRGGWSCVVQYGHQTKEFSGSSHTRSSNRLALQAMLQALHHLTHITEGAQLHVETNNAELAEGMAGALAKWRANDWKVDGRRLPHEGLWKRIHKFSRRFTADAELNVAPAFRSLLSRACYLATDRDHDDRHLSAYIDGAYYPEIGTGGWGAVVDDGRRVHESSGGMPASDNNAVELIAAIRALEMLPSDKPILIYTDSVYVTHNVMQLPLIKENAWKLPDSGKLVSNRELWVLLDRLIASHQVRFEWVKGHSGVRHNETADRLARRAAKREAERSHSFEM</sequence>
<evidence type="ECO:0000259" key="11">
    <source>
        <dbReference type="PROSITE" id="PS50879"/>
    </source>
</evidence>
<dbReference type="InterPro" id="IPR036397">
    <property type="entry name" value="RNaseH_sf"/>
</dbReference>
<dbReference type="CDD" id="cd09278">
    <property type="entry name" value="RNase_HI_prokaryote_like"/>
    <property type="match status" value="1"/>
</dbReference>
<reference evidence="12 13" key="1">
    <citation type="submission" date="2020-08" db="EMBL/GenBank/DDBJ databases">
        <title>Functional genomics of gut bacteria from endangered species of beetles.</title>
        <authorList>
            <person name="Carlos-Shanley C."/>
        </authorList>
    </citation>
    <scope>NUCLEOTIDE SEQUENCE [LARGE SCALE GENOMIC DNA]</scope>
    <source>
        <strain evidence="12 13">S00179</strain>
    </source>
</reference>
<dbReference type="EC" id="3.1.26.4" evidence="5"/>
<accession>A0A7W7KRX6</accession>
<comment type="cofactor">
    <cofactor evidence="2">
        <name>Mg(2+)</name>
        <dbReference type="ChEBI" id="CHEBI:18420"/>
    </cofactor>
</comment>
<name>A0A7W7KRX6_PSENT</name>
<feature type="domain" description="RNase H type-1" evidence="11">
    <location>
        <begin position="144"/>
        <end position="285"/>
    </location>
</feature>
<dbReference type="PANTHER" id="PTHR10642">
    <property type="entry name" value="RIBONUCLEASE H1"/>
    <property type="match status" value="1"/>
</dbReference>
<protein>
    <recommendedName>
        <fullName evidence="5">ribonuclease H</fullName>
        <ecNumber evidence="5">3.1.26.4</ecNumber>
    </recommendedName>
</protein>
<dbReference type="GO" id="GO:0003676">
    <property type="term" value="F:nucleic acid binding"/>
    <property type="evidence" value="ECO:0007669"/>
    <property type="project" value="InterPro"/>
</dbReference>